<reference evidence="1 2" key="1">
    <citation type="submission" date="2015-01" db="EMBL/GenBank/DDBJ databases">
        <title>Genome sequence of Mycobacterium llatzerense and Mycobacterium immunogenum recovered from brain abscess.</title>
        <authorList>
            <person name="Greninger A.L."/>
            <person name="Langelier C."/>
            <person name="Cunningham G."/>
            <person name="Chiu C.Y."/>
            <person name="Miller S."/>
        </authorList>
    </citation>
    <scope>NUCLEOTIDE SEQUENCE [LARGE SCALE GENOMIC DNA]</scope>
    <source>
        <strain evidence="1 2">CLUC14</strain>
    </source>
</reference>
<organism evidence="1 2">
    <name type="scientific">Mycolicibacterium llatzerense</name>
    <dbReference type="NCBI Taxonomy" id="280871"/>
    <lineage>
        <taxon>Bacteria</taxon>
        <taxon>Bacillati</taxon>
        <taxon>Actinomycetota</taxon>
        <taxon>Actinomycetes</taxon>
        <taxon>Mycobacteriales</taxon>
        <taxon>Mycobacteriaceae</taxon>
        <taxon>Mycolicibacterium</taxon>
    </lineage>
</organism>
<evidence type="ECO:0000313" key="2">
    <source>
        <dbReference type="Proteomes" id="UP000032221"/>
    </source>
</evidence>
<comment type="caution">
    <text evidence="1">The sequence shown here is derived from an EMBL/GenBank/DDBJ whole genome shotgun (WGS) entry which is preliminary data.</text>
</comment>
<dbReference type="STRING" id="280871.TL10_01875"/>
<dbReference type="RefSeq" id="WP_043984297.1">
    <property type="nucleotide sequence ID" value="NZ_JXST01000002.1"/>
</dbReference>
<sequence>MPRFSHAQWWLPAGDSGEFSAIGVYNQFVYVDPIKNTVIVKLSANRMYGTSDDESTNRELETVAFLRALHWRTSALTRVATANRTWQCLKRL</sequence>
<dbReference type="SUPFAM" id="SSF56601">
    <property type="entry name" value="beta-lactamase/transpeptidase-like"/>
    <property type="match status" value="1"/>
</dbReference>
<dbReference type="InterPro" id="IPR012338">
    <property type="entry name" value="Beta-lactam/transpept-like"/>
</dbReference>
<evidence type="ECO:0000313" key="1">
    <source>
        <dbReference type="EMBL" id="KIU18597.1"/>
    </source>
</evidence>
<name>A0A0D1LJB7_9MYCO</name>
<keyword evidence="2" id="KW-1185">Reference proteome</keyword>
<dbReference type="EMBL" id="JXST01000002">
    <property type="protein sequence ID" value="KIU18597.1"/>
    <property type="molecule type" value="Genomic_DNA"/>
</dbReference>
<evidence type="ECO:0008006" key="3">
    <source>
        <dbReference type="Google" id="ProtNLM"/>
    </source>
</evidence>
<accession>A0A0D1LJB7</accession>
<protein>
    <recommendedName>
        <fullName evidence="3">Beta-lactamase-related domain-containing protein</fullName>
    </recommendedName>
</protein>
<dbReference type="Gene3D" id="3.40.710.10">
    <property type="entry name" value="DD-peptidase/beta-lactamase superfamily"/>
    <property type="match status" value="1"/>
</dbReference>
<gene>
    <name evidence="1" type="ORF">TL10_01875</name>
</gene>
<dbReference type="PATRIC" id="fig|280871.6.peg.384"/>
<proteinExistence type="predicted"/>
<dbReference type="Proteomes" id="UP000032221">
    <property type="component" value="Unassembled WGS sequence"/>
</dbReference>
<dbReference type="AlphaFoldDB" id="A0A0D1LJB7"/>